<protein>
    <submittedName>
        <fullName evidence="1">Uncharacterized protein</fullName>
    </submittedName>
</protein>
<reference evidence="1 2" key="1">
    <citation type="journal article" date="2019" name="Commun. Biol.">
        <title>The bagworm genome reveals a unique fibroin gene that provides high tensile strength.</title>
        <authorList>
            <person name="Kono N."/>
            <person name="Nakamura H."/>
            <person name="Ohtoshi R."/>
            <person name="Tomita M."/>
            <person name="Numata K."/>
            <person name="Arakawa K."/>
        </authorList>
    </citation>
    <scope>NUCLEOTIDE SEQUENCE [LARGE SCALE GENOMIC DNA]</scope>
</reference>
<evidence type="ECO:0000313" key="2">
    <source>
        <dbReference type="Proteomes" id="UP000299102"/>
    </source>
</evidence>
<gene>
    <name evidence="1" type="ORF">EVAR_19320_1</name>
</gene>
<proteinExistence type="predicted"/>
<accession>A0A4C1UET7</accession>
<dbReference type="AlphaFoldDB" id="A0A4C1UET7"/>
<dbReference type="EMBL" id="BGZK01000161">
    <property type="protein sequence ID" value="GBP24444.1"/>
    <property type="molecule type" value="Genomic_DNA"/>
</dbReference>
<keyword evidence="2" id="KW-1185">Reference proteome</keyword>
<dbReference type="Proteomes" id="UP000299102">
    <property type="component" value="Unassembled WGS sequence"/>
</dbReference>
<dbReference type="OrthoDB" id="6625421at2759"/>
<evidence type="ECO:0000313" key="1">
    <source>
        <dbReference type="EMBL" id="GBP24444.1"/>
    </source>
</evidence>
<sequence length="165" mass="18520">MNDSVVKRDRKVNVSRTKVVVFEKDESTTECIILIEERCGLKEDVVTRVERGMFLWFGHLERMNESRLTNNIYTGYLCYGRYNLRPFGGVIPDVCGRDALPCLLSVKLLVIHGTRSVDDGRQSPLRLRMHPRAPERVHADACMRAGTGGKVGSHAPTARCGCVLC</sequence>
<comment type="caution">
    <text evidence="1">The sequence shown here is derived from an EMBL/GenBank/DDBJ whole genome shotgun (WGS) entry which is preliminary data.</text>
</comment>
<organism evidence="1 2">
    <name type="scientific">Eumeta variegata</name>
    <name type="common">Bagworm moth</name>
    <name type="synonym">Eumeta japonica</name>
    <dbReference type="NCBI Taxonomy" id="151549"/>
    <lineage>
        <taxon>Eukaryota</taxon>
        <taxon>Metazoa</taxon>
        <taxon>Ecdysozoa</taxon>
        <taxon>Arthropoda</taxon>
        <taxon>Hexapoda</taxon>
        <taxon>Insecta</taxon>
        <taxon>Pterygota</taxon>
        <taxon>Neoptera</taxon>
        <taxon>Endopterygota</taxon>
        <taxon>Lepidoptera</taxon>
        <taxon>Glossata</taxon>
        <taxon>Ditrysia</taxon>
        <taxon>Tineoidea</taxon>
        <taxon>Psychidae</taxon>
        <taxon>Oiketicinae</taxon>
        <taxon>Eumeta</taxon>
    </lineage>
</organism>
<name>A0A4C1UET7_EUMVA</name>